<dbReference type="AlphaFoldDB" id="A0A1Y1ZNB4"/>
<dbReference type="EMBL" id="MCFA01000058">
    <property type="protein sequence ID" value="ORY11694.1"/>
    <property type="molecule type" value="Genomic_DNA"/>
</dbReference>
<evidence type="ECO:0000313" key="2">
    <source>
        <dbReference type="Proteomes" id="UP000193144"/>
    </source>
</evidence>
<gene>
    <name evidence="1" type="ORF">BCR34DRAFT_587700</name>
</gene>
<comment type="caution">
    <text evidence="1">The sequence shown here is derived from an EMBL/GenBank/DDBJ whole genome shotgun (WGS) entry which is preliminary data.</text>
</comment>
<dbReference type="Proteomes" id="UP000193144">
    <property type="component" value="Unassembled WGS sequence"/>
</dbReference>
<organism evidence="1 2">
    <name type="scientific">Clohesyomyces aquaticus</name>
    <dbReference type="NCBI Taxonomy" id="1231657"/>
    <lineage>
        <taxon>Eukaryota</taxon>
        <taxon>Fungi</taxon>
        <taxon>Dikarya</taxon>
        <taxon>Ascomycota</taxon>
        <taxon>Pezizomycotina</taxon>
        <taxon>Dothideomycetes</taxon>
        <taxon>Pleosporomycetidae</taxon>
        <taxon>Pleosporales</taxon>
        <taxon>Lindgomycetaceae</taxon>
        <taxon>Clohesyomyces</taxon>
    </lineage>
</organism>
<accession>A0A1Y1ZNB4</accession>
<protein>
    <submittedName>
        <fullName evidence="1">Uncharacterized protein</fullName>
    </submittedName>
</protein>
<sequence>MKSLPDERNFFKHFHWIFTGAALIPITIKGSKEYGFATSYKNPLEASLLVRYNRSAPISPLRSKLSWKTSTFTTPSCRTGGNCAKISSRKLTSRQQHFSHFLSHCVTAIAYIECRPNVGMSQYAVLLGYPDHLSSFGVDPRTQAFLRLDPLTGLRSIPKVGALVAFIFMIRSFLSAYLISEPWASAQNQATSVTGRHFLVHF</sequence>
<keyword evidence="2" id="KW-1185">Reference proteome</keyword>
<reference evidence="1 2" key="1">
    <citation type="submission" date="2016-07" db="EMBL/GenBank/DDBJ databases">
        <title>Pervasive Adenine N6-methylation of Active Genes in Fungi.</title>
        <authorList>
            <consortium name="DOE Joint Genome Institute"/>
            <person name="Mondo S.J."/>
            <person name="Dannebaum R.O."/>
            <person name="Kuo R.C."/>
            <person name="Labutti K."/>
            <person name="Haridas S."/>
            <person name="Kuo A."/>
            <person name="Salamov A."/>
            <person name="Ahrendt S.R."/>
            <person name="Lipzen A."/>
            <person name="Sullivan W."/>
            <person name="Andreopoulos W.B."/>
            <person name="Clum A."/>
            <person name="Lindquist E."/>
            <person name="Daum C."/>
            <person name="Ramamoorthy G.K."/>
            <person name="Gryganskyi A."/>
            <person name="Culley D."/>
            <person name="Magnuson J.K."/>
            <person name="James T.Y."/>
            <person name="O'Malley M.A."/>
            <person name="Stajich J.E."/>
            <person name="Spatafora J.W."/>
            <person name="Visel A."/>
            <person name="Grigoriev I.V."/>
        </authorList>
    </citation>
    <scope>NUCLEOTIDE SEQUENCE [LARGE SCALE GENOMIC DNA]</scope>
    <source>
        <strain evidence="1 2">CBS 115471</strain>
    </source>
</reference>
<name>A0A1Y1ZNB4_9PLEO</name>
<evidence type="ECO:0000313" key="1">
    <source>
        <dbReference type="EMBL" id="ORY11694.1"/>
    </source>
</evidence>
<proteinExistence type="predicted"/>